<feature type="compositionally biased region" description="Low complexity" evidence="1">
    <location>
        <begin position="719"/>
        <end position="736"/>
    </location>
</feature>
<feature type="compositionally biased region" description="Low complexity" evidence="1">
    <location>
        <begin position="248"/>
        <end position="267"/>
    </location>
</feature>
<feature type="compositionally biased region" description="Low complexity" evidence="1">
    <location>
        <begin position="45"/>
        <end position="55"/>
    </location>
</feature>
<evidence type="ECO:0000313" key="3">
    <source>
        <dbReference type="Proteomes" id="UP001383192"/>
    </source>
</evidence>
<dbReference type="EMBL" id="JAYKXP010000008">
    <property type="protein sequence ID" value="KAK7054743.1"/>
    <property type="molecule type" value="Genomic_DNA"/>
</dbReference>
<feature type="compositionally biased region" description="Acidic residues" evidence="1">
    <location>
        <begin position="276"/>
        <end position="285"/>
    </location>
</feature>
<dbReference type="Proteomes" id="UP001383192">
    <property type="component" value="Unassembled WGS sequence"/>
</dbReference>
<feature type="compositionally biased region" description="Polar residues" evidence="1">
    <location>
        <begin position="704"/>
        <end position="713"/>
    </location>
</feature>
<organism evidence="2 3">
    <name type="scientific">Paramarasmius palmivorus</name>
    <dbReference type="NCBI Taxonomy" id="297713"/>
    <lineage>
        <taxon>Eukaryota</taxon>
        <taxon>Fungi</taxon>
        <taxon>Dikarya</taxon>
        <taxon>Basidiomycota</taxon>
        <taxon>Agaricomycotina</taxon>
        <taxon>Agaricomycetes</taxon>
        <taxon>Agaricomycetidae</taxon>
        <taxon>Agaricales</taxon>
        <taxon>Marasmiineae</taxon>
        <taxon>Marasmiaceae</taxon>
        <taxon>Paramarasmius</taxon>
    </lineage>
</organism>
<gene>
    <name evidence="2" type="ORF">VNI00_003206</name>
</gene>
<keyword evidence="3" id="KW-1185">Reference proteome</keyword>
<protein>
    <submittedName>
        <fullName evidence="2">Uncharacterized protein</fullName>
    </submittedName>
</protein>
<reference evidence="2 3" key="1">
    <citation type="submission" date="2024-01" db="EMBL/GenBank/DDBJ databases">
        <title>A draft genome for a cacao thread blight-causing isolate of Paramarasmius palmivorus.</title>
        <authorList>
            <person name="Baruah I.K."/>
            <person name="Bukari Y."/>
            <person name="Amoako-Attah I."/>
            <person name="Meinhardt L.W."/>
            <person name="Bailey B.A."/>
            <person name="Cohen S.P."/>
        </authorList>
    </citation>
    <scope>NUCLEOTIDE SEQUENCE [LARGE SCALE GENOMIC DNA]</scope>
    <source>
        <strain evidence="2 3">GH-12</strain>
    </source>
</reference>
<feature type="region of interest" description="Disordered" evidence="1">
    <location>
        <begin position="226"/>
        <end position="298"/>
    </location>
</feature>
<proteinExistence type="predicted"/>
<feature type="region of interest" description="Disordered" evidence="1">
    <location>
        <begin position="1"/>
        <end position="87"/>
    </location>
</feature>
<feature type="compositionally biased region" description="Polar residues" evidence="1">
    <location>
        <begin position="9"/>
        <end position="20"/>
    </location>
</feature>
<feature type="compositionally biased region" description="Basic and acidic residues" evidence="1">
    <location>
        <begin position="180"/>
        <end position="206"/>
    </location>
</feature>
<evidence type="ECO:0000313" key="2">
    <source>
        <dbReference type="EMBL" id="KAK7054743.1"/>
    </source>
</evidence>
<evidence type="ECO:0000256" key="1">
    <source>
        <dbReference type="SAM" id="MobiDB-lite"/>
    </source>
</evidence>
<comment type="caution">
    <text evidence="2">The sequence shown here is derived from an EMBL/GenBank/DDBJ whole genome shotgun (WGS) entry which is preliminary data.</text>
</comment>
<accession>A0AAW0DTC7</accession>
<dbReference type="AlphaFoldDB" id="A0AAW0DTC7"/>
<feature type="compositionally biased region" description="Polar residues" evidence="1">
    <location>
        <begin position="56"/>
        <end position="74"/>
    </location>
</feature>
<sequence length="736" mass="81502">MDSGALNASLGNHTVTSPGTVNPRDIHGNGNTARFGMGHVPGTTSSSASVMPSASCPNPQSSGGEGLPSTSYAQGFNELPFHPAPPPTIADVPMDFVGGARTAISTEPVSDGIPKGTWRVMEKVGIILHVHENGRCHDPVGHACLAAGMDDPEFMKAYAKLGDHFKASVEETLNRVRRQRDDALDERDKAMDERDRAVDERDEQKNSYRNLYQHYEKLGAELKELKAQQAQQAQKPPRRKPNVKAPNPASSITPSKSSTDSAPSSAASKRKKPENSEDDKMDVDSDTPPAKRTNTGNVPEIGYDVAIIKGRLEPHVELTLVEHANFRPGYEFSRTTVKWCHETGSMIISKGIESCLRYHSMPPTSTFIGVPRGAQIFPGSVEEANHLYTQAKVPGNWGAVQQLQDMCSLARIMEFLHSLHPTACPAPNSVAKAILTFDMNVDWTAHTIFADPDQCYNPEIDTLVKFANEGVEIPSCLAYPPQSASDIEWAQGIFTHYAHSYHYGVYLSDSGHIDLTSVRAFRLYIAMTPNVDHADKDTLSQFKRCFIALTAYIGLYGVIVSHDHLNISPIRNITSCPKEDLTNLRTLAAHFAKCGVTVAEVESYYRFGMKYCLDFCRLEYLPRSQRKHYAQIFIMAQCRAFFYPLPFPPNNTYTVPSHWKLDQIKEYRRRSAIVRRWRDKRLNSIPSSYELLKIHYNPHPDPTPSTQVANMSITAPVGGSSSQSTPGSSQDPDIKA</sequence>
<feature type="region of interest" description="Disordered" evidence="1">
    <location>
        <begin position="180"/>
        <end position="208"/>
    </location>
</feature>
<feature type="region of interest" description="Disordered" evidence="1">
    <location>
        <begin position="701"/>
        <end position="736"/>
    </location>
</feature>
<name>A0AAW0DTC7_9AGAR</name>